<dbReference type="SMART" id="SM00322">
    <property type="entry name" value="KH"/>
    <property type="match status" value="5"/>
</dbReference>
<feature type="domain" description="K Homology" evidence="4">
    <location>
        <begin position="71"/>
        <end position="153"/>
    </location>
</feature>
<gene>
    <name evidence="5" type="ORF">VNO77_40181</name>
</gene>
<dbReference type="CDD" id="cd22460">
    <property type="entry name" value="KH-I_PEPPER_rpt2_like"/>
    <property type="match status" value="1"/>
</dbReference>
<feature type="domain" description="K Homology" evidence="4">
    <location>
        <begin position="314"/>
        <end position="390"/>
    </location>
</feature>
<evidence type="ECO:0000256" key="3">
    <source>
        <dbReference type="SAM" id="MobiDB-lite"/>
    </source>
</evidence>
<dbReference type="Proteomes" id="UP001367508">
    <property type="component" value="Unassembled WGS sequence"/>
</dbReference>
<evidence type="ECO:0000256" key="2">
    <source>
        <dbReference type="PROSITE-ProRule" id="PRU00117"/>
    </source>
</evidence>
<sequence length="636" mass="68130">MKFNQLSTSDPRFRLSRQLSSFQYPTLETTPHAMQDPTSTAETNNHNRHHETALSKRANRAKRPVFRVLPGQIAFRLVCHASIVGGLIGSFGSIVSQLRRETGCKIHCEDSVPSTDDRVILVIGSLSSRKGLELGDGEVEVSNAQEAVVRVFERVWELEAEKGVNANRTVNGEVLCKLLAHTSQIGAVVGKGGKNITAIRNSSGAKIRVCPPPHCATKDEELVQITGGILAVKKAVIAVSHCLQDCPPFGKVPVSFSTPTVNSSDRSSSDPDSELFPHLNSLLPSMEGLSIHDASKRTTNSNETSSGDSKGTEHEVVFRLLCSNNVAGSVIGKKGAIVRALESKTGASIIFAAPLSEFAERIVTISATENLESSYSPAQDAVILVFARIIEDHIGKGFLPASSMESPVTARLLVASSELNCLSGNEGQVISELKEVTGADIHILHGEPVPNGASDNDVVVQITGGYRCVQNALYKITCRIRNNLSPNEVVAEARRKSNWKTKKDPVKSNLFARGKSTFPSGRFLPKNAGMHTETISQNGESSTDLIENLERGRGNMLATVTNTTVEIIVSEHVFGSVYGEDGGNLERIRQISGASVTVYDPSVGTSGGKVVISGTPDQTFAAQSLLQAFIQTGQVS</sequence>
<keyword evidence="2" id="KW-0694">RNA-binding</keyword>
<dbReference type="InterPro" id="IPR004088">
    <property type="entry name" value="KH_dom_type_1"/>
</dbReference>
<comment type="caution">
    <text evidence="5">The sequence shown here is derived from an EMBL/GenBank/DDBJ whole genome shotgun (WGS) entry which is preliminary data.</text>
</comment>
<dbReference type="Gene3D" id="3.30.1370.10">
    <property type="entry name" value="K Homology domain, type 1"/>
    <property type="match status" value="3"/>
</dbReference>
<name>A0AAN9JZK5_CANGL</name>
<feature type="region of interest" description="Disordered" evidence="3">
    <location>
        <begin position="26"/>
        <end position="58"/>
    </location>
</feature>
<dbReference type="PROSITE" id="PS50084">
    <property type="entry name" value="KH_TYPE_1"/>
    <property type="match status" value="5"/>
</dbReference>
<feature type="domain" description="K Homology" evidence="4">
    <location>
        <begin position="172"/>
        <end position="244"/>
    </location>
</feature>
<feature type="domain" description="K Homology" evidence="4">
    <location>
        <begin position="406"/>
        <end position="481"/>
    </location>
</feature>
<evidence type="ECO:0000259" key="4">
    <source>
        <dbReference type="SMART" id="SM00322"/>
    </source>
</evidence>
<dbReference type="CDD" id="cd22459">
    <property type="entry name" value="KH-I_PEPPER_rpt1_like"/>
    <property type="match status" value="1"/>
</dbReference>
<evidence type="ECO:0000313" key="6">
    <source>
        <dbReference type="Proteomes" id="UP001367508"/>
    </source>
</evidence>
<protein>
    <recommendedName>
        <fullName evidence="4">K Homology domain-containing protein</fullName>
    </recommendedName>
</protein>
<reference evidence="5 6" key="1">
    <citation type="submission" date="2024-01" db="EMBL/GenBank/DDBJ databases">
        <title>The genomes of 5 underutilized Papilionoideae crops provide insights into root nodulation and disease resistanc.</title>
        <authorList>
            <person name="Jiang F."/>
        </authorList>
    </citation>
    <scope>NUCLEOTIDE SEQUENCE [LARGE SCALE GENOMIC DNA]</scope>
    <source>
        <strain evidence="5">LVBAO_FW01</strain>
        <tissue evidence="5">Leaves</tissue>
    </source>
</reference>
<keyword evidence="1" id="KW-0677">Repeat</keyword>
<dbReference type="Gene3D" id="3.30.310.210">
    <property type="match status" value="1"/>
</dbReference>
<proteinExistence type="predicted"/>
<organism evidence="5 6">
    <name type="scientific">Canavalia gladiata</name>
    <name type="common">Sword bean</name>
    <name type="synonym">Dolichos gladiatus</name>
    <dbReference type="NCBI Taxonomy" id="3824"/>
    <lineage>
        <taxon>Eukaryota</taxon>
        <taxon>Viridiplantae</taxon>
        <taxon>Streptophyta</taxon>
        <taxon>Embryophyta</taxon>
        <taxon>Tracheophyta</taxon>
        <taxon>Spermatophyta</taxon>
        <taxon>Magnoliopsida</taxon>
        <taxon>eudicotyledons</taxon>
        <taxon>Gunneridae</taxon>
        <taxon>Pentapetalae</taxon>
        <taxon>rosids</taxon>
        <taxon>fabids</taxon>
        <taxon>Fabales</taxon>
        <taxon>Fabaceae</taxon>
        <taxon>Papilionoideae</taxon>
        <taxon>50 kb inversion clade</taxon>
        <taxon>NPAAA clade</taxon>
        <taxon>indigoferoid/millettioid clade</taxon>
        <taxon>Phaseoleae</taxon>
        <taxon>Canavalia</taxon>
    </lineage>
</organism>
<keyword evidence="6" id="KW-1185">Reference proteome</keyword>
<dbReference type="PANTHER" id="PTHR10288">
    <property type="entry name" value="KH DOMAIN CONTAINING RNA BINDING PROTEIN"/>
    <property type="match status" value="1"/>
</dbReference>
<evidence type="ECO:0000256" key="1">
    <source>
        <dbReference type="ARBA" id="ARBA00022737"/>
    </source>
</evidence>
<dbReference type="GO" id="GO:0003723">
    <property type="term" value="F:RNA binding"/>
    <property type="evidence" value="ECO:0007669"/>
    <property type="project" value="UniProtKB-UniRule"/>
</dbReference>
<feature type="domain" description="K Homology" evidence="4">
    <location>
        <begin position="561"/>
        <end position="631"/>
    </location>
</feature>
<dbReference type="SUPFAM" id="SSF54791">
    <property type="entry name" value="Eukaryotic type KH-domain (KH-domain type I)"/>
    <property type="match status" value="5"/>
</dbReference>
<accession>A0AAN9JZK5</accession>
<dbReference type="Pfam" id="PF00013">
    <property type="entry name" value="KH_1"/>
    <property type="match status" value="5"/>
</dbReference>
<feature type="region of interest" description="Disordered" evidence="3">
    <location>
        <begin position="258"/>
        <end position="277"/>
    </location>
</feature>
<dbReference type="AlphaFoldDB" id="A0AAN9JZK5"/>
<evidence type="ECO:0000313" key="5">
    <source>
        <dbReference type="EMBL" id="KAK7307271.1"/>
    </source>
</evidence>
<dbReference type="CDD" id="cd22462">
    <property type="entry name" value="KH-I_HEN4_like_rpt5"/>
    <property type="match status" value="1"/>
</dbReference>
<dbReference type="InterPro" id="IPR004087">
    <property type="entry name" value="KH_dom"/>
</dbReference>
<dbReference type="EMBL" id="JAYMYQ010000010">
    <property type="protein sequence ID" value="KAK7307271.1"/>
    <property type="molecule type" value="Genomic_DNA"/>
</dbReference>
<dbReference type="InterPro" id="IPR036612">
    <property type="entry name" value="KH_dom_type_1_sf"/>
</dbReference>